<comment type="pathway">
    <text evidence="2 15">Amino-acid biosynthesis; L-tryptophan biosynthesis; L-tryptophan from chorismate: step 1/5.</text>
</comment>
<keyword evidence="12 15" id="KW-0456">Lyase</keyword>
<evidence type="ECO:0000259" key="17">
    <source>
        <dbReference type="Pfam" id="PF04715"/>
    </source>
</evidence>
<dbReference type="UniPathway" id="UPA00035">
    <property type="reaction ID" value="UER00040"/>
</dbReference>
<evidence type="ECO:0000256" key="4">
    <source>
        <dbReference type="ARBA" id="ARBA00011575"/>
    </source>
</evidence>
<evidence type="ECO:0000256" key="5">
    <source>
        <dbReference type="ARBA" id="ARBA00012266"/>
    </source>
</evidence>
<dbReference type="GO" id="GO:0000162">
    <property type="term" value="P:L-tryptophan biosynthetic process"/>
    <property type="evidence" value="ECO:0007669"/>
    <property type="project" value="UniProtKB-UniPathway"/>
</dbReference>
<evidence type="ECO:0000256" key="10">
    <source>
        <dbReference type="ARBA" id="ARBA00022842"/>
    </source>
</evidence>
<keyword evidence="9 15" id="KW-0822">Tryptophan biosynthesis</keyword>
<dbReference type="NCBIfam" id="TIGR00564">
    <property type="entry name" value="trpE_most"/>
    <property type="match status" value="1"/>
</dbReference>
<keyword evidence="10 15" id="KW-0460">Magnesium</keyword>
<dbReference type="InterPro" id="IPR006805">
    <property type="entry name" value="Anth_synth_I_N"/>
</dbReference>
<comment type="similarity">
    <text evidence="3 15">Belongs to the anthranilate synthase component I family.</text>
</comment>
<dbReference type="GO" id="GO:0004049">
    <property type="term" value="F:anthranilate synthase activity"/>
    <property type="evidence" value="ECO:0007669"/>
    <property type="project" value="UniProtKB-EC"/>
</dbReference>
<proteinExistence type="inferred from homology"/>
<evidence type="ECO:0000256" key="1">
    <source>
        <dbReference type="ARBA" id="ARBA00001946"/>
    </source>
</evidence>
<evidence type="ECO:0000256" key="15">
    <source>
        <dbReference type="RuleBase" id="RU364045"/>
    </source>
</evidence>
<keyword evidence="8 15" id="KW-0479">Metal-binding</keyword>
<dbReference type="EMBL" id="DSDS01000105">
    <property type="protein sequence ID" value="HET97951.1"/>
    <property type="molecule type" value="Genomic_DNA"/>
</dbReference>
<dbReference type="Gene3D" id="3.60.120.10">
    <property type="entry name" value="Anthranilate synthase"/>
    <property type="match status" value="1"/>
</dbReference>
<dbReference type="Pfam" id="PF00425">
    <property type="entry name" value="Chorismate_bind"/>
    <property type="match status" value="1"/>
</dbReference>
<reference evidence="18" key="1">
    <citation type="journal article" date="2020" name="mSystems">
        <title>Genome- and Community-Level Interaction Insights into Carbon Utilization and Element Cycling Functions of Hydrothermarchaeota in Hydrothermal Sediment.</title>
        <authorList>
            <person name="Zhou Z."/>
            <person name="Liu Y."/>
            <person name="Xu W."/>
            <person name="Pan J."/>
            <person name="Luo Z.H."/>
            <person name="Li M."/>
        </authorList>
    </citation>
    <scope>NUCLEOTIDE SEQUENCE [LARGE SCALE GENOMIC DNA]</scope>
    <source>
        <strain evidence="18">SpSt-1224</strain>
    </source>
</reference>
<dbReference type="InterPro" id="IPR015890">
    <property type="entry name" value="Chorismate_C"/>
</dbReference>
<comment type="subunit">
    <text evidence="4 15">Heterotetramer consisting of two non-identical subunits: a beta subunit (TrpG) and a large alpha subunit (TrpE).</text>
</comment>
<evidence type="ECO:0000256" key="2">
    <source>
        <dbReference type="ARBA" id="ARBA00004873"/>
    </source>
</evidence>
<dbReference type="Pfam" id="PF04715">
    <property type="entry name" value="Anth_synt_I_N"/>
    <property type="match status" value="1"/>
</dbReference>
<dbReference type="GO" id="GO:0046872">
    <property type="term" value="F:metal ion binding"/>
    <property type="evidence" value="ECO:0007669"/>
    <property type="project" value="UniProtKB-KW"/>
</dbReference>
<evidence type="ECO:0000256" key="13">
    <source>
        <dbReference type="ARBA" id="ARBA00025634"/>
    </source>
</evidence>
<evidence type="ECO:0000256" key="11">
    <source>
        <dbReference type="ARBA" id="ARBA00023141"/>
    </source>
</evidence>
<gene>
    <name evidence="15 18" type="primary">trpE</name>
    <name evidence="18" type="ORF">ENN98_04545</name>
</gene>
<dbReference type="InterPro" id="IPR005256">
    <property type="entry name" value="Anth_synth_I_PabB"/>
</dbReference>
<accession>A0A7C2XRB2</accession>
<comment type="catalytic activity">
    <reaction evidence="14 15">
        <text>chorismate + L-glutamine = anthranilate + pyruvate + L-glutamate + H(+)</text>
        <dbReference type="Rhea" id="RHEA:21732"/>
        <dbReference type="ChEBI" id="CHEBI:15361"/>
        <dbReference type="ChEBI" id="CHEBI:15378"/>
        <dbReference type="ChEBI" id="CHEBI:16567"/>
        <dbReference type="ChEBI" id="CHEBI:29748"/>
        <dbReference type="ChEBI" id="CHEBI:29985"/>
        <dbReference type="ChEBI" id="CHEBI:58359"/>
        <dbReference type="EC" id="4.1.3.27"/>
    </reaction>
</comment>
<organism evidence="18">
    <name type="scientific">Desulfurivibrio alkaliphilus</name>
    <dbReference type="NCBI Taxonomy" id="427923"/>
    <lineage>
        <taxon>Bacteria</taxon>
        <taxon>Pseudomonadati</taxon>
        <taxon>Thermodesulfobacteriota</taxon>
        <taxon>Desulfobulbia</taxon>
        <taxon>Desulfobulbales</taxon>
        <taxon>Desulfobulbaceae</taxon>
        <taxon>Desulfurivibrio</taxon>
    </lineage>
</organism>
<evidence type="ECO:0000256" key="7">
    <source>
        <dbReference type="ARBA" id="ARBA00022605"/>
    </source>
</evidence>
<evidence type="ECO:0000256" key="8">
    <source>
        <dbReference type="ARBA" id="ARBA00022723"/>
    </source>
</evidence>
<keyword evidence="11 15" id="KW-0057">Aromatic amino acid biosynthesis</keyword>
<evidence type="ECO:0000256" key="14">
    <source>
        <dbReference type="ARBA" id="ARBA00047683"/>
    </source>
</evidence>
<dbReference type="EC" id="4.1.3.27" evidence="5 15"/>
<evidence type="ECO:0000259" key="16">
    <source>
        <dbReference type="Pfam" id="PF00425"/>
    </source>
</evidence>
<dbReference type="PRINTS" id="PR00095">
    <property type="entry name" value="ANTSNTHASEI"/>
</dbReference>
<feature type="domain" description="Anthranilate synthase component I N-terminal" evidence="17">
    <location>
        <begin position="28"/>
        <end position="177"/>
    </location>
</feature>
<evidence type="ECO:0000256" key="9">
    <source>
        <dbReference type="ARBA" id="ARBA00022822"/>
    </source>
</evidence>
<evidence type="ECO:0000256" key="6">
    <source>
        <dbReference type="ARBA" id="ARBA00020653"/>
    </source>
</evidence>
<comment type="caution">
    <text evidence="18">The sequence shown here is derived from an EMBL/GenBank/DDBJ whole genome shotgun (WGS) entry which is preliminary data.</text>
</comment>
<protein>
    <recommendedName>
        <fullName evidence="6 15">Anthranilate synthase component 1</fullName>
        <ecNumber evidence="5 15">4.1.3.27</ecNumber>
    </recommendedName>
</protein>
<name>A0A7C2XRB2_9BACT</name>
<comment type="function">
    <text evidence="13 15">Part of a heterotetrameric complex that catalyzes the two-step biosynthesis of anthranilate, an intermediate in the biosynthesis of L-tryptophan. In the first step, the glutamine-binding beta subunit (TrpG) of anthranilate synthase (AS) provides the glutamine amidotransferase activity which generates ammonia as a substrate that, along with chorismate, is used in the second step, catalyzed by the large alpha subunit of AS (TrpE) to produce anthranilate. In the absence of TrpG, TrpE can synthesize anthranilate directly from chorismate and high concentrations of ammonia.</text>
</comment>
<dbReference type="InterPro" id="IPR005801">
    <property type="entry name" value="ADC_synthase"/>
</dbReference>
<dbReference type="PANTHER" id="PTHR11236">
    <property type="entry name" value="AMINOBENZOATE/ANTHRANILATE SYNTHASE"/>
    <property type="match status" value="1"/>
</dbReference>
<dbReference type="Proteomes" id="UP000885986">
    <property type="component" value="Unassembled WGS sequence"/>
</dbReference>
<sequence>MPRPDLEYFKQLAAGHTLVPVARELIVDLDTPLTIFTKVAGGHSHAFLFESLEGGEKWGRYSFIGFDPLLIFESRGEEVTLRRAVSDAPGGGFSEEHFRGDPLRELEKLLDQLKPAMADSSLPRFCGGAVGFLGYDMVRFMERLPAVNPPLAGFPDSSFLIPRIVLVYDNLRQRLTVVNWVAITPGADLDRLYRGALARVEQVVTALEQPGPVGLLGTQAGVEAPVPEFSANMNREDFTTMVERAKEYILAGDVIQVVLSQRFQAATVVPPLKLYRALRHINPSPYLFYLKLGDLVQIGSSPEILVRLEGDDIELRPIAGTRPRGRDPEEDLALEKELLADPKERAEHLMLVDLGRNDVGRVARYGSVEVRDLLVIERYSHVMHIVSGVHGKLAAGKNQFDVARACFPAGTVSGAPKIRAMEIIEELEPQRRGPYAGAVGYFGFTGNMDFCITIRTFVMLGEQLWVQAGAGIVADSVPEAEYQETINKSMGLRRALQLAQVGEGGKLAS</sequence>
<dbReference type="AlphaFoldDB" id="A0A7C2XRB2"/>
<keyword evidence="7 15" id="KW-0028">Amino-acid biosynthesis</keyword>
<comment type="cofactor">
    <cofactor evidence="1 15">
        <name>Mg(2+)</name>
        <dbReference type="ChEBI" id="CHEBI:18420"/>
    </cofactor>
</comment>
<dbReference type="PANTHER" id="PTHR11236:SF48">
    <property type="entry name" value="ISOCHORISMATE SYNTHASE MENF"/>
    <property type="match status" value="1"/>
</dbReference>
<dbReference type="SUPFAM" id="SSF56322">
    <property type="entry name" value="ADC synthase"/>
    <property type="match status" value="1"/>
</dbReference>
<evidence type="ECO:0000256" key="3">
    <source>
        <dbReference type="ARBA" id="ARBA00009562"/>
    </source>
</evidence>
<evidence type="ECO:0000313" key="18">
    <source>
        <dbReference type="EMBL" id="HET97951.1"/>
    </source>
</evidence>
<feature type="domain" description="Chorismate-utilising enzyme C-terminal" evidence="16">
    <location>
        <begin position="235"/>
        <end position="488"/>
    </location>
</feature>
<dbReference type="InterPro" id="IPR019999">
    <property type="entry name" value="Anth_synth_I-like"/>
</dbReference>
<evidence type="ECO:0000256" key="12">
    <source>
        <dbReference type="ARBA" id="ARBA00023239"/>
    </source>
</evidence>